<name>A0A4C1VGH6_EUMVA</name>
<dbReference type="Proteomes" id="UP000299102">
    <property type="component" value="Unassembled WGS sequence"/>
</dbReference>
<protein>
    <submittedName>
        <fullName evidence="2">Uncharacterized protein</fullName>
    </submittedName>
</protein>
<comment type="caution">
    <text evidence="2">The sequence shown here is derived from an EMBL/GenBank/DDBJ whole genome shotgun (WGS) entry which is preliminary data.</text>
</comment>
<feature type="region of interest" description="Disordered" evidence="1">
    <location>
        <begin position="89"/>
        <end position="120"/>
    </location>
</feature>
<dbReference type="EMBL" id="BGZK01000342">
    <property type="protein sequence ID" value="GBP38016.1"/>
    <property type="molecule type" value="Genomic_DNA"/>
</dbReference>
<organism evidence="2 3">
    <name type="scientific">Eumeta variegata</name>
    <name type="common">Bagworm moth</name>
    <name type="synonym">Eumeta japonica</name>
    <dbReference type="NCBI Taxonomy" id="151549"/>
    <lineage>
        <taxon>Eukaryota</taxon>
        <taxon>Metazoa</taxon>
        <taxon>Ecdysozoa</taxon>
        <taxon>Arthropoda</taxon>
        <taxon>Hexapoda</taxon>
        <taxon>Insecta</taxon>
        <taxon>Pterygota</taxon>
        <taxon>Neoptera</taxon>
        <taxon>Endopterygota</taxon>
        <taxon>Lepidoptera</taxon>
        <taxon>Glossata</taxon>
        <taxon>Ditrysia</taxon>
        <taxon>Tineoidea</taxon>
        <taxon>Psychidae</taxon>
        <taxon>Oiketicinae</taxon>
        <taxon>Eumeta</taxon>
    </lineage>
</organism>
<reference evidence="2 3" key="1">
    <citation type="journal article" date="2019" name="Commun. Biol.">
        <title>The bagworm genome reveals a unique fibroin gene that provides high tensile strength.</title>
        <authorList>
            <person name="Kono N."/>
            <person name="Nakamura H."/>
            <person name="Ohtoshi R."/>
            <person name="Tomita M."/>
            <person name="Numata K."/>
            <person name="Arakawa K."/>
        </authorList>
    </citation>
    <scope>NUCLEOTIDE SEQUENCE [LARGE SCALE GENOMIC DNA]</scope>
</reference>
<evidence type="ECO:0000256" key="1">
    <source>
        <dbReference type="SAM" id="MobiDB-lite"/>
    </source>
</evidence>
<evidence type="ECO:0000313" key="3">
    <source>
        <dbReference type="Proteomes" id="UP000299102"/>
    </source>
</evidence>
<sequence length="120" mass="13190">MQLSLANGPYRRGRRGPSDTISIRFDSLLLSYKLRFVFHSKGAIVSGVIFPVHCVKSSAVGHWTFGHANMPPPTSRCYMISGCMQPTMARDPDQIANPPSGNPFYDVTSSMSSPLDKLTQ</sequence>
<gene>
    <name evidence="2" type="ORF">EVAR_13056_1</name>
</gene>
<keyword evidence="3" id="KW-1185">Reference proteome</keyword>
<feature type="compositionally biased region" description="Polar residues" evidence="1">
    <location>
        <begin position="107"/>
        <end position="120"/>
    </location>
</feature>
<dbReference type="AlphaFoldDB" id="A0A4C1VGH6"/>
<accession>A0A4C1VGH6</accession>
<proteinExistence type="predicted"/>
<evidence type="ECO:0000313" key="2">
    <source>
        <dbReference type="EMBL" id="GBP38016.1"/>
    </source>
</evidence>